<keyword evidence="2" id="KW-0805">Transcription regulation</keyword>
<dbReference type="SMR" id="A0A3B6NJN3"/>
<dbReference type="InterPro" id="IPR033896">
    <property type="entry name" value="MEF2-like_N"/>
</dbReference>
<dbReference type="SMART" id="SM00432">
    <property type="entry name" value="MADS"/>
    <property type="match status" value="1"/>
</dbReference>
<dbReference type="Pfam" id="PF01486">
    <property type="entry name" value="K-box"/>
    <property type="match status" value="1"/>
</dbReference>
<dbReference type="GO" id="GO:0003700">
    <property type="term" value="F:DNA-binding transcription factor activity"/>
    <property type="evidence" value="ECO:0007669"/>
    <property type="project" value="InterPro"/>
</dbReference>
<evidence type="ECO:0000256" key="6">
    <source>
        <dbReference type="SAM" id="MobiDB-lite"/>
    </source>
</evidence>
<evidence type="ECO:0000256" key="2">
    <source>
        <dbReference type="ARBA" id="ARBA00023015"/>
    </source>
</evidence>
<evidence type="ECO:0000313" key="9">
    <source>
        <dbReference type="EnsemblPlants" id="TraesCS6A02G011700.2"/>
    </source>
</evidence>
<evidence type="ECO:0000259" key="7">
    <source>
        <dbReference type="PROSITE" id="PS50066"/>
    </source>
</evidence>
<dbReference type="EnsemblPlants" id="TraesCS6A02G011700.2">
    <property type="protein sequence ID" value="TraesCS6A02G011700.2"/>
    <property type="gene ID" value="TraesCS6A02G011700"/>
</dbReference>
<name>A0A3B6NJN3_WHEAT</name>
<organism evidence="9">
    <name type="scientific">Triticum aestivum</name>
    <name type="common">Wheat</name>
    <dbReference type="NCBI Taxonomy" id="4565"/>
    <lineage>
        <taxon>Eukaryota</taxon>
        <taxon>Viridiplantae</taxon>
        <taxon>Streptophyta</taxon>
        <taxon>Embryophyta</taxon>
        <taxon>Tracheophyta</taxon>
        <taxon>Spermatophyta</taxon>
        <taxon>Magnoliopsida</taxon>
        <taxon>Liliopsida</taxon>
        <taxon>Poales</taxon>
        <taxon>Poaceae</taxon>
        <taxon>BOP clade</taxon>
        <taxon>Pooideae</taxon>
        <taxon>Triticodae</taxon>
        <taxon>Triticeae</taxon>
        <taxon>Triticinae</taxon>
        <taxon>Triticum</taxon>
    </lineage>
</organism>
<dbReference type="Gene3D" id="3.40.1810.10">
    <property type="entry name" value="Transcription factor, MADS-box"/>
    <property type="match status" value="1"/>
</dbReference>
<dbReference type="InterPro" id="IPR002100">
    <property type="entry name" value="TF_MADSbox"/>
</dbReference>
<dbReference type="GO" id="GO:0045944">
    <property type="term" value="P:positive regulation of transcription by RNA polymerase II"/>
    <property type="evidence" value="ECO:0007669"/>
    <property type="project" value="InterPro"/>
</dbReference>
<reference evidence="9" key="1">
    <citation type="submission" date="2018-08" db="EMBL/GenBank/DDBJ databases">
        <authorList>
            <person name="Rossello M."/>
        </authorList>
    </citation>
    <scope>NUCLEOTIDE SEQUENCE [LARGE SCALE GENOMIC DNA]</scope>
    <source>
        <strain evidence="9">cv. Chinese Spring</strain>
    </source>
</reference>
<dbReference type="CDD" id="cd00265">
    <property type="entry name" value="MADS_MEF2_like"/>
    <property type="match status" value="1"/>
</dbReference>
<accession>A0A3B6NJN3</accession>
<dbReference type="SUPFAM" id="SSF55455">
    <property type="entry name" value="SRF-like"/>
    <property type="match status" value="1"/>
</dbReference>
<dbReference type="Gramene" id="TraesCS6A02G011700.2">
    <property type="protein sequence ID" value="TraesCS6A02G011700.2"/>
    <property type="gene ID" value="TraesCS6A02G011700"/>
</dbReference>
<dbReference type="Gramene" id="TraesCS6A03G0024300.2">
    <property type="protein sequence ID" value="TraesCS6A03G0024300.2.CDS"/>
    <property type="gene ID" value="TraesCS6A03G0024300"/>
</dbReference>
<dbReference type="GO" id="GO:0046983">
    <property type="term" value="F:protein dimerization activity"/>
    <property type="evidence" value="ECO:0007669"/>
    <property type="project" value="InterPro"/>
</dbReference>
<dbReference type="OrthoDB" id="1898716at2759"/>
<dbReference type="PROSITE" id="PS51297">
    <property type="entry name" value="K_BOX"/>
    <property type="match status" value="1"/>
</dbReference>
<evidence type="ECO:0000313" key="10">
    <source>
        <dbReference type="Proteomes" id="UP000019116"/>
    </source>
</evidence>
<comment type="subcellular location">
    <subcellularLocation>
        <location evidence="1">Nucleus</location>
    </subcellularLocation>
</comment>
<dbReference type="FunFam" id="3.40.1810.10:FF:000003">
    <property type="entry name" value="MADS-box transcription factor MADS-MC"/>
    <property type="match status" value="1"/>
</dbReference>
<dbReference type="Proteomes" id="UP000019116">
    <property type="component" value="Chromosome 6A"/>
</dbReference>
<protein>
    <recommendedName>
        <fullName evidence="11">MADS-box transcription factor</fullName>
    </recommendedName>
</protein>
<evidence type="ECO:0000256" key="3">
    <source>
        <dbReference type="ARBA" id="ARBA00023125"/>
    </source>
</evidence>
<feature type="region of interest" description="Disordered" evidence="6">
    <location>
        <begin position="208"/>
        <end position="248"/>
    </location>
</feature>
<keyword evidence="3" id="KW-0238">DNA-binding</keyword>
<sequence>MAPSSPPAAAVAAEGDEQQQQIVVAAAAAAAAKKGGGKRGRREMRRIEDATSRQVTFSKRRSGLLKKAFELGVLCDAEVALIVFSPRGRLYEYASAPDLQKTIDRYLNHTKGTSTNEKTVEQPAAGVQMCRSEATALKHKIDAIEAYQRKLSGEGLGSCSAHELQELELQLEKSLSCIRQKKERKLLTENSVLRKEYKALPLLELATAAAAERSPDGAGAEEAEEDERRRHYMEVETELVIGRPGSSS</sequence>
<evidence type="ECO:0000256" key="5">
    <source>
        <dbReference type="ARBA" id="ARBA00023242"/>
    </source>
</evidence>
<evidence type="ECO:0000256" key="4">
    <source>
        <dbReference type="ARBA" id="ARBA00023163"/>
    </source>
</evidence>
<dbReference type="PRINTS" id="PR00404">
    <property type="entry name" value="MADSDOMAIN"/>
</dbReference>
<keyword evidence="10" id="KW-1185">Reference proteome</keyword>
<evidence type="ECO:0008006" key="11">
    <source>
        <dbReference type="Google" id="ProtNLM"/>
    </source>
</evidence>
<dbReference type="InterPro" id="IPR036879">
    <property type="entry name" value="TF_MADSbox_sf"/>
</dbReference>
<evidence type="ECO:0000259" key="8">
    <source>
        <dbReference type="PROSITE" id="PS51297"/>
    </source>
</evidence>
<dbReference type="PANTHER" id="PTHR48019">
    <property type="entry name" value="SERUM RESPONSE FACTOR HOMOLOG"/>
    <property type="match status" value="1"/>
</dbReference>
<dbReference type="Pfam" id="PF00319">
    <property type="entry name" value="SRF-TF"/>
    <property type="match status" value="1"/>
</dbReference>
<feature type="domain" description="MADS-box" evidence="7">
    <location>
        <begin position="37"/>
        <end position="97"/>
    </location>
</feature>
<dbReference type="GO" id="GO:0005634">
    <property type="term" value="C:nucleus"/>
    <property type="evidence" value="ECO:0007669"/>
    <property type="project" value="UniProtKB-SubCell"/>
</dbReference>
<keyword evidence="5" id="KW-0539">Nucleus</keyword>
<proteinExistence type="predicted"/>
<dbReference type="InterPro" id="IPR002487">
    <property type="entry name" value="TF_Kbox"/>
</dbReference>
<evidence type="ECO:0000256" key="1">
    <source>
        <dbReference type="ARBA" id="ARBA00004123"/>
    </source>
</evidence>
<feature type="compositionally biased region" description="Low complexity" evidence="6">
    <location>
        <begin position="208"/>
        <end position="218"/>
    </location>
</feature>
<gene>
    <name evidence="9" type="primary">LOC780639</name>
</gene>
<reference evidence="9" key="2">
    <citation type="submission" date="2018-10" db="UniProtKB">
        <authorList>
            <consortium name="EnsemblPlants"/>
        </authorList>
    </citation>
    <scope>IDENTIFICATION</scope>
</reference>
<dbReference type="AlphaFoldDB" id="A0A3B6NJN3"/>
<dbReference type="GO" id="GO:0000977">
    <property type="term" value="F:RNA polymerase II transcription regulatory region sequence-specific DNA binding"/>
    <property type="evidence" value="ECO:0007669"/>
    <property type="project" value="InterPro"/>
</dbReference>
<dbReference type="InterPro" id="IPR050142">
    <property type="entry name" value="MADS-box/MEF2_TF"/>
</dbReference>
<dbReference type="PROSITE" id="PS50066">
    <property type="entry name" value="MADS_BOX_2"/>
    <property type="match status" value="1"/>
</dbReference>
<feature type="domain" description="K-box" evidence="8">
    <location>
        <begin position="127"/>
        <end position="211"/>
    </location>
</feature>
<keyword evidence="4" id="KW-0804">Transcription</keyword>